<dbReference type="GeneID" id="111252919"/>
<name>A0A7M7KIG5_VARDE</name>
<dbReference type="InterPro" id="IPR000618">
    <property type="entry name" value="Insect_cuticle"/>
</dbReference>
<dbReference type="PROSITE" id="PS51155">
    <property type="entry name" value="CHIT_BIND_RR_2"/>
    <property type="match status" value="1"/>
</dbReference>
<proteinExistence type="predicted"/>
<dbReference type="GO" id="GO:0008010">
    <property type="term" value="F:structural constituent of chitin-based larval cuticle"/>
    <property type="evidence" value="ECO:0007669"/>
    <property type="project" value="TreeGrafter"/>
</dbReference>
<dbReference type="RefSeq" id="XP_022667312.1">
    <property type="nucleotide sequence ID" value="XM_022811577.1"/>
</dbReference>
<dbReference type="InterPro" id="IPR050468">
    <property type="entry name" value="Cuticle_Struct_Prot"/>
</dbReference>
<dbReference type="PROSITE" id="PS00233">
    <property type="entry name" value="CHIT_BIND_RR_1"/>
    <property type="match status" value="1"/>
</dbReference>
<sequence>MRVLFVFVITAMAAWAQITTIAVPATQVVTPVSRVTQVAAVPVPVQIAHVSTAPVQVSHVPVAVPVVAAHAKFAYPPQPYHFAYTTVTEEGAHSHEETADGANRRQGSYTINIADGRRRIVKYVADEGGFRAAIETNELGTESNSPADVFFHSTAPTGPEAAIMAEAYPSRSVTGFPYYRKASAAA</sequence>
<reference evidence="4" key="1">
    <citation type="submission" date="2021-01" db="UniProtKB">
        <authorList>
            <consortium name="EnsemblMetazoa"/>
        </authorList>
    </citation>
    <scope>IDENTIFICATION</scope>
</reference>
<evidence type="ECO:0000313" key="5">
    <source>
        <dbReference type="Proteomes" id="UP000594260"/>
    </source>
</evidence>
<keyword evidence="3" id="KW-0732">Signal</keyword>
<dbReference type="GO" id="GO:0062129">
    <property type="term" value="C:chitin-based extracellular matrix"/>
    <property type="evidence" value="ECO:0007669"/>
    <property type="project" value="TreeGrafter"/>
</dbReference>
<evidence type="ECO:0000313" key="4">
    <source>
        <dbReference type="EnsemblMetazoa" id="XP_022667312"/>
    </source>
</evidence>
<dbReference type="KEGG" id="vde:111252919"/>
<dbReference type="OrthoDB" id="6630425at2759"/>
<keyword evidence="1 2" id="KW-0193">Cuticle</keyword>
<dbReference type="PANTHER" id="PTHR10380:SF235">
    <property type="entry name" value="CUTICULAR PROTEIN 73D, ISOFORM B"/>
    <property type="match status" value="1"/>
</dbReference>
<protein>
    <submittedName>
        <fullName evidence="4">Uncharacterized protein</fullName>
    </submittedName>
</protein>
<feature type="chain" id="PRO_5029683573" evidence="3">
    <location>
        <begin position="17"/>
        <end position="186"/>
    </location>
</feature>
<evidence type="ECO:0000256" key="3">
    <source>
        <dbReference type="SAM" id="SignalP"/>
    </source>
</evidence>
<dbReference type="EnsemblMetazoa" id="XM_022811577">
    <property type="protein sequence ID" value="XP_022667312"/>
    <property type="gene ID" value="LOC111252919"/>
</dbReference>
<dbReference type="Proteomes" id="UP000594260">
    <property type="component" value="Unplaced"/>
</dbReference>
<dbReference type="OMA" id="WAQITTI"/>
<organism evidence="4 5">
    <name type="scientific">Varroa destructor</name>
    <name type="common">Honeybee mite</name>
    <dbReference type="NCBI Taxonomy" id="109461"/>
    <lineage>
        <taxon>Eukaryota</taxon>
        <taxon>Metazoa</taxon>
        <taxon>Ecdysozoa</taxon>
        <taxon>Arthropoda</taxon>
        <taxon>Chelicerata</taxon>
        <taxon>Arachnida</taxon>
        <taxon>Acari</taxon>
        <taxon>Parasitiformes</taxon>
        <taxon>Mesostigmata</taxon>
        <taxon>Gamasina</taxon>
        <taxon>Dermanyssoidea</taxon>
        <taxon>Varroidae</taxon>
        <taxon>Varroa</taxon>
    </lineage>
</organism>
<dbReference type="InParanoid" id="A0A7M7KIG5"/>
<evidence type="ECO:0000256" key="1">
    <source>
        <dbReference type="ARBA" id="ARBA00022460"/>
    </source>
</evidence>
<dbReference type="PANTHER" id="PTHR10380">
    <property type="entry name" value="CUTICLE PROTEIN"/>
    <property type="match status" value="1"/>
</dbReference>
<dbReference type="AlphaFoldDB" id="A0A7M7KIG5"/>
<dbReference type="Pfam" id="PF00379">
    <property type="entry name" value="Chitin_bind_4"/>
    <property type="match status" value="1"/>
</dbReference>
<accession>A0A7M7KIG5</accession>
<dbReference type="InterPro" id="IPR031311">
    <property type="entry name" value="CHIT_BIND_RR_consensus"/>
</dbReference>
<keyword evidence="5" id="KW-1185">Reference proteome</keyword>
<evidence type="ECO:0000256" key="2">
    <source>
        <dbReference type="PROSITE-ProRule" id="PRU00497"/>
    </source>
</evidence>
<feature type="signal peptide" evidence="3">
    <location>
        <begin position="1"/>
        <end position="16"/>
    </location>
</feature>
<dbReference type="FunCoup" id="A0A7M7KIG5">
    <property type="interactions" value="52"/>
</dbReference>